<comment type="caution">
    <text evidence="4">The sequence shown here is derived from an EMBL/GenBank/DDBJ whole genome shotgun (WGS) entry which is preliminary data.</text>
</comment>
<dbReference type="InterPro" id="IPR026444">
    <property type="entry name" value="Secre_tail"/>
</dbReference>
<dbReference type="PANTHER" id="PTHR19328:SF75">
    <property type="entry name" value="ALDOSE SUGAR DEHYDROGENASE YLII"/>
    <property type="match status" value="1"/>
</dbReference>
<dbReference type="Pfam" id="PF07995">
    <property type="entry name" value="GSDH"/>
    <property type="match status" value="1"/>
</dbReference>
<dbReference type="NCBIfam" id="TIGR04183">
    <property type="entry name" value="Por_Secre_tail"/>
    <property type="match status" value="1"/>
</dbReference>
<evidence type="ECO:0000313" key="5">
    <source>
        <dbReference type="Proteomes" id="UP000552241"/>
    </source>
</evidence>
<dbReference type="Pfam" id="PF18962">
    <property type="entry name" value="Por_Secre_tail"/>
    <property type="match status" value="1"/>
</dbReference>
<dbReference type="InterPro" id="IPR011042">
    <property type="entry name" value="6-blade_b-propeller_TolB-like"/>
</dbReference>
<gene>
    <name evidence="4" type="ORF">HU137_10580</name>
</gene>
<protein>
    <submittedName>
        <fullName evidence="4">PQQ-dependent sugar dehydrogenase</fullName>
    </submittedName>
</protein>
<dbReference type="InterPro" id="IPR012938">
    <property type="entry name" value="Glc/Sorbosone_DH"/>
</dbReference>
<sequence>MKKLFTTLLTSLVFTSSISQEISVEPFGVGGVNITTEITHAGDDRVFMARKSGAIRVTDSEGVTINNTFLNISSFVNNLGEMGLLGLAFAPDYQETGKFYVHYNDLDGKSVIARYTVSEDPNQANPDGTILLTIENSSIGHKGGTIRFGPDGYLWISIGDDGDWENGQNIHTLKGKILRIDVSGDSYTIPPDNPFVGIEAEDEIWAYGLRNPWKFSFNHETEEIWIGDVGSIHFEEINRSSTNEPGVNYGWNCYEGNHQYPNSGCDGTEEITFPYSFYEYGNGRCSIIGGYVYRGAGMPSLIGKYIFADYCSGEIGWIDDDANLIFTPTGLDAIFSVGEDFYGNLYVASINRVYKIIDETMGVEDQNKVNISIYPNPTKDFVNITSNKAIDEISIYTMDGKLIQTLKGNTTQIDISNFSNGIYIMTIQSGDIMKTQKIIKK</sequence>
<evidence type="ECO:0000256" key="1">
    <source>
        <dbReference type="ARBA" id="ARBA00022729"/>
    </source>
</evidence>
<proteinExistence type="predicted"/>
<evidence type="ECO:0000259" key="2">
    <source>
        <dbReference type="Pfam" id="PF07995"/>
    </source>
</evidence>
<evidence type="ECO:0000313" key="4">
    <source>
        <dbReference type="EMBL" id="MBA5630219.1"/>
    </source>
</evidence>
<dbReference type="InterPro" id="IPR011041">
    <property type="entry name" value="Quinoprot_gluc/sorb_DH_b-prop"/>
</dbReference>
<feature type="domain" description="Secretion system C-terminal sorting" evidence="3">
    <location>
        <begin position="373"/>
        <end position="439"/>
    </location>
</feature>
<dbReference type="Proteomes" id="UP000552241">
    <property type="component" value="Unassembled WGS sequence"/>
</dbReference>
<reference evidence="4 5" key="1">
    <citation type="submission" date="2020-07" db="EMBL/GenBank/DDBJ databases">
        <title>Moheibacter lacus sp. nov., a member of the family Flavobacteriaceae isolated from freshwater lake sediment.</title>
        <authorList>
            <person name="Liu Y."/>
        </authorList>
    </citation>
    <scope>NUCLEOTIDE SEQUENCE [LARGE SCALE GENOMIC DNA]</scope>
    <source>
        <strain evidence="4 5">BDHS18</strain>
    </source>
</reference>
<dbReference type="SUPFAM" id="SSF50952">
    <property type="entry name" value="Soluble quinoprotein glucose dehydrogenase"/>
    <property type="match status" value="1"/>
</dbReference>
<organism evidence="4 5">
    <name type="scientific">Moheibacter lacus</name>
    <dbReference type="NCBI Taxonomy" id="2745851"/>
    <lineage>
        <taxon>Bacteria</taxon>
        <taxon>Pseudomonadati</taxon>
        <taxon>Bacteroidota</taxon>
        <taxon>Flavobacteriia</taxon>
        <taxon>Flavobacteriales</taxon>
        <taxon>Weeksellaceae</taxon>
        <taxon>Moheibacter</taxon>
    </lineage>
</organism>
<dbReference type="AlphaFoldDB" id="A0A838ZTF2"/>
<accession>A0A838ZTF2</accession>
<name>A0A838ZTF2_9FLAO</name>
<evidence type="ECO:0000259" key="3">
    <source>
        <dbReference type="Pfam" id="PF18962"/>
    </source>
</evidence>
<keyword evidence="1" id="KW-0732">Signal</keyword>
<dbReference type="RefSeq" id="WP_182043819.1">
    <property type="nucleotide sequence ID" value="NZ_JACDZE010000003.1"/>
</dbReference>
<dbReference type="Gene3D" id="2.120.10.30">
    <property type="entry name" value="TolB, C-terminal domain"/>
    <property type="match status" value="1"/>
</dbReference>
<dbReference type="EMBL" id="JACDZE010000003">
    <property type="protein sequence ID" value="MBA5630219.1"/>
    <property type="molecule type" value="Genomic_DNA"/>
</dbReference>
<dbReference type="PANTHER" id="PTHR19328">
    <property type="entry name" value="HEDGEHOG-INTERACTING PROTEIN"/>
    <property type="match status" value="1"/>
</dbReference>
<feature type="domain" description="Glucose/Sorbosone dehydrogenase" evidence="2">
    <location>
        <begin position="37"/>
        <end position="308"/>
    </location>
</feature>
<keyword evidence="5" id="KW-1185">Reference proteome</keyword>